<dbReference type="PANTHER" id="PTHR30026">
    <property type="entry name" value="OUTER MEMBRANE PROTEIN TOLC"/>
    <property type="match status" value="1"/>
</dbReference>
<evidence type="ECO:0000256" key="1">
    <source>
        <dbReference type="ARBA" id="ARBA00004442"/>
    </source>
</evidence>
<dbReference type="PROSITE" id="PS51257">
    <property type="entry name" value="PROKAR_LIPOPROTEIN"/>
    <property type="match status" value="1"/>
</dbReference>
<keyword evidence="5" id="KW-0998">Cell outer membrane</keyword>
<dbReference type="PANTHER" id="PTHR30026:SF23">
    <property type="entry name" value="TO APRF-PUTATIVE OUTER MEMBRANE EFFLUX PROTEIN OR SECRETED ALKALINE PHOSPHATASE-RELATED"/>
    <property type="match status" value="1"/>
</dbReference>
<evidence type="ECO:0000313" key="6">
    <source>
        <dbReference type="EMBL" id="QDS96309.1"/>
    </source>
</evidence>
<dbReference type="SUPFAM" id="SSF56954">
    <property type="entry name" value="Outer membrane efflux proteins (OEP)"/>
    <property type="match status" value="1"/>
</dbReference>
<evidence type="ECO:0000256" key="2">
    <source>
        <dbReference type="ARBA" id="ARBA00022452"/>
    </source>
</evidence>
<dbReference type="GO" id="GO:0015288">
    <property type="term" value="F:porin activity"/>
    <property type="evidence" value="ECO:0007669"/>
    <property type="project" value="TreeGrafter"/>
</dbReference>
<evidence type="ECO:0000256" key="5">
    <source>
        <dbReference type="ARBA" id="ARBA00023237"/>
    </source>
</evidence>
<evidence type="ECO:0000313" key="7">
    <source>
        <dbReference type="Proteomes" id="UP000320672"/>
    </source>
</evidence>
<reference evidence="6 7" key="1">
    <citation type="submission" date="2019-02" db="EMBL/GenBank/DDBJ databases">
        <title>Deep-cultivation of Planctomycetes and their phenomic and genomic characterization uncovers novel biology.</title>
        <authorList>
            <person name="Wiegand S."/>
            <person name="Jogler M."/>
            <person name="Boedeker C."/>
            <person name="Pinto D."/>
            <person name="Vollmers J."/>
            <person name="Rivas-Marin E."/>
            <person name="Kohn T."/>
            <person name="Peeters S.H."/>
            <person name="Heuer A."/>
            <person name="Rast P."/>
            <person name="Oberbeckmann S."/>
            <person name="Bunk B."/>
            <person name="Jeske O."/>
            <person name="Meyerdierks A."/>
            <person name="Storesund J.E."/>
            <person name="Kallscheuer N."/>
            <person name="Luecker S."/>
            <person name="Lage O.M."/>
            <person name="Pohl T."/>
            <person name="Merkel B.J."/>
            <person name="Hornburger P."/>
            <person name="Mueller R.-W."/>
            <person name="Bruemmer F."/>
            <person name="Labrenz M."/>
            <person name="Spormann A.M."/>
            <person name="Op den Camp H."/>
            <person name="Overmann J."/>
            <person name="Amann R."/>
            <person name="Jetten M.S.M."/>
            <person name="Mascher T."/>
            <person name="Medema M.H."/>
            <person name="Devos D.P."/>
            <person name="Kaster A.-K."/>
            <person name="Ovreas L."/>
            <person name="Rohde M."/>
            <person name="Galperin M.Y."/>
            <person name="Jogler C."/>
        </authorList>
    </citation>
    <scope>NUCLEOTIDE SEQUENCE [LARGE SCALE GENOMIC DNA]</scope>
    <source>
        <strain evidence="6 7">FF011L</strain>
    </source>
</reference>
<organism evidence="6 7">
    <name type="scientific">Roseimaritima multifibrata</name>
    <dbReference type="NCBI Taxonomy" id="1930274"/>
    <lineage>
        <taxon>Bacteria</taxon>
        <taxon>Pseudomonadati</taxon>
        <taxon>Planctomycetota</taxon>
        <taxon>Planctomycetia</taxon>
        <taxon>Pirellulales</taxon>
        <taxon>Pirellulaceae</taxon>
        <taxon>Roseimaritima</taxon>
    </lineage>
</organism>
<proteinExistence type="predicted"/>
<dbReference type="Gene3D" id="1.20.1600.10">
    <property type="entry name" value="Outer membrane efflux proteins (OEP)"/>
    <property type="match status" value="1"/>
</dbReference>
<dbReference type="KEGG" id="rml:FF011L_51170"/>
<accession>A0A517MN51</accession>
<dbReference type="EMBL" id="CP036262">
    <property type="protein sequence ID" value="QDS96309.1"/>
    <property type="molecule type" value="Genomic_DNA"/>
</dbReference>
<keyword evidence="3" id="KW-0812">Transmembrane</keyword>
<comment type="subcellular location">
    <subcellularLocation>
        <location evidence="1">Cell outer membrane</location>
    </subcellularLocation>
</comment>
<protein>
    <submittedName>
        <fullName evidence="6">Outer membrane efflux protein</fullName>
    </submittedName>
</protein>
<dbReference type="AlphaFoldDB" id="A0A517MN51"/>
<dbReference type="GO" id="GO:0015562">
    <property type="term" value="F:efflux transmembrane transporter activity"/>
    <property type="evidence" value="ECO:0007669"/>
    <property type="project" value="InterPro"/>
</dbReference>
<keyword evidence="7" id="KW-1185">Reference proteome</keyword>
<keyword evidence="4" id="KW-0472">Membrane</keyword>
<keyword evidence="2" id="KW-1134">Transmembrane beta strand</keyword>
<dbReference type="GO" id="GO:1990281">
    <property type="term" value="C:efflux pump complex"/>
    <property type="evidence" value="ECO:0007669"/>
    <property type="project" value="TreeGrafter"/>
</dbReference>
<gene>
    <name evidence="6" type="ORF">FF011L_51170</name>
</gene>
<dbReference type="InterPro" id="IPR051906">
    <property type="entry name" value="TolC-like"/>
</dbReference>
<evidence type="ECO:0000256" key="4">
    <source>
        <dbReference type="ARBA" id="ARBA00023136"/>
    </source>
</evidence>
<dbReference type="GO" id="GO:0009279">
    <property type="term" value="C:cell outer membrane"/>
    <property type="evidence" value="ECO:0007669"/>
    <property type="project" value="UniProtKB-SubCell"/>
</dbReference>
<name>A0A517MN51_9BACT</name>
<evidence type="ECO:0000256" key="3">
    <source>
        <dbReference type="ARBA" id="ARBA00022692"/>
    </source>
</evidence>
<dbReference type="Proteomes" id="UP000320672">
    <property type="component" value="Chromosome"/>
</dbReference>
<sequence length="584" mass="64231">MRRGNWIWLVLLGGVTLLVTGCRSRPSMPAALSWAPPTPIFYETDVAASTPVRAPHAISTRPPQSISAAPESFLDLTREQVIEIALQDSRILRELGGRIVDAPAATITAYDLALQRSDPFYGPEAALAEFDSVLSSSLTSANNDRVFNNAVLGGGAQELTQDALSLKSGVSRRLMNGAVVSLDRQLDYDSNNRSANLFPSAWESQVQVGIRQPLLQGAGKTFNSIAGPNAQPGFYFSNGIVIAQMNSQISELDFEKGLQDYISEVEETYWGLQMAYKLYEGERRASQAAEKTWKAVAAKAAMRLGGAEADKEAEARADFLGAEYRTLLALNGTNRLPGVHDSERRLRYLIGLPATDGHLIRPCEPVSTAPIVFDWSAMLAGAINHRTDLRKQSVRIGQEELRLIAAENFLLPQLDLIGRYRLRGFGDDLTGAGPRFASASDDLFSFDHQEWEFGVEMKVVAGRRQAHAAVQHAKLQIERERSILVEQQRYVAHELSQAIAKVEVLQAGIRISGRRQQAAYERLNAVQAQYDIGKTDIHRLLNAQEDAIEAERQAIETTTDYAIALKDVAVANGTLLREHGVILR</sequence>